<organism evidence="2">
    <name type="scientific">uncultured Microbacterium sp</name>
    <dbReference type="NCBI Taxonomy" id="191216"/>
    <lineage>
        <taxon>Bacteria</taxon>
        <taxon>Bacillati</taxon>
        <taxon>Actinomycetota</taxon>
        <taxon>Actinomycetes</taxon>
        <taxon>Micrococcales</taxon>
        <taxon>Microbacteriaceae</taxon>
        <taxon>Microbacterium</taxon>
        <taxon>environmental samples</taxon>
    </lineage>
</organism>
<reference evidence="2" key="1">
    <citation type="submission" date="2016-03" db="EMBL/GenBank/DDBJ databases">
        <authorList>
            <person name="Ploux O."/>
        </authorList>
    </citation>
    <scope>NUCLEOTIDE SEQUENCE</scope>
    <source>
        <strain evidence="2">UC1</strain>
    </source>
</reference>
<dbReference type="InterPro" id="IPR041656">
    <property type="entry name" value="TPR_5"/>
</dbReference>
<dbReference type="RefSeq" id="WP_295578286.1">
    <property type="nucleotide sequence ID" value="NZ_FLQR01000013.1"/>
</dbReference>
<dbReference type="AlphaFoldDB" id="A0A1Y5P8T8"/>
<evidence type="ECO:0000259" key="1">
    <source>
        <dbReference type="Pfam" id="PF12688"/>
    </source>
</evidence>
<sequence>MTPPVDWDERVAAFWEQADDADPDAAIAAMRALIADRPADDPTALYEWASVHDFLGREADAVPLYRRALDRGLAGARRSQAVIQLASSLRNVGEVDEATALLEGVPATDPLHASARAFLALALHDAGRHSDALRTALDTLAPHLPAYRRSISDYAAELG</sequence>
<protein>
    <recommendedName>
        <fullName evidence="1">Tetratrico peptide repeat group 5 domain-containing protein</fullName>
    </recommendedName>
</protein>
<dbReference type="EMBL" id="FLQR01000013">
    <property type="protein sequence ID" value="SBS75115.1"/>
    <property type="molecule type" value="Genomic_DNA"/>
</dbReference>
<gene>
    <name evidence="2" type="ORF">MIPYR_90053</name>
</gene>
<feature type="domain" description="Tetratrico peptide repeat group 5" evidence="1">
    <location>
        <begin position="42"/>
        <end position="158"/>
    </location>
</feature>
<dbReference type="Pfam" id="PF12688">
    <property type="entry name" value="TPR_5"/>
    <property type="match status" value="1"/>
</dbReference>
<proteinExistence type="predicted"/>
<dbReference type="SUPFAM" id="SSF48452">
    <property type="entry name" value="TPR-like"/>
    <property type="match status" value="1"/>
</dbReference>
<dbReference type="Gene3D" id="1.25.40.10">
    <property type="entry name" value="Tetratricopeptide repeat domain"/>
    <property type="match status" value="1"/>
</dbReference>
<dbReference type="InterPro" id="IPR011990">
    <property type="entry name" value="TPR-like_helical_dom_sf"/>
</dbReference>
<evidence type="ECO:0000313" key="2">
    <source>
        <dbReference type="EMBL" id="SBS75115.1"/>
    </source>
</evidence>
<accession>A0A1Y5P8T8</accession>
<name>A0A1Y5P8T8_9MICO</name>